<gene>
    <name evidence="3" type="ORF">DWW32_06830</name>
</gene>
<dbReference type="NCBIfam" id="TIGR01552">
    <property type="entry name" value="phd_fam"/>
    <property type="match status" value="1"/>
</dbReference>
<comment type="caution">
    <text evidence="3">The sequence shown here is derived from an EMBL/GenBank/DDBJ whole genome shotgun (WGS) entry which is preliminary data.</text>
</comment>
<dbReference type="InterPro" id="IPR036165">
    <property type="entry name" value="YefM-like_sf"/>
</dbReference>
<reference evidence="3 4" key="1">
    <citation type="submission" date="2018-08" db="EMBL/GenBank/DDBJ databases">
        <title>A genome reference for cultivated species of the human gut microbiota.</title>
        <authorList>
            <person name="Zou Y."/>
            <person name="Xue W."/>
            <person name="Luo G."/>
        </authorList>
    </citation>
    <scope>NUCLEOTIDE SEQUENCE [LARGE SCALE GENOMIC DNA]</scope>
    <source>
        <strain evidence="3 4">AF15-20</strain>
    </source>
</reference>
<evidence type="ECO:0000256" key="1">
    <source>
        <dbReference type="ARBA" id="ARBA00009981"/>
    </source>
</evidence>
<evidence type="ECO:0000313" key="4">
    <source>
        <dbReference type="Proteomes" id="UP000265489"/>
    </source>
</evidence>
<dbReference type="InterPro" id="IPR006442">
    <property type="entry name" value="Antitoxin_Phd/YefM"/>
</dbReference>
<sequence length="90" mass="10340">MFSMYIFIIINVQEESTMKVNTTELRRHLSDYLAMANKEEIIITNKGIEIARIISPKQAKKSSLNNLVGTLPSLTDEEIEDIKNERISKQ</sequence>
<comment type="function">
    <text evidence="2">Antitoxin component of a type II toxin-antitoxin (TA) system.</text>
</comment>
<proteinExistence type="inferred from homology"/>
<evidence type="ECO:0000256" key="2">
    <source>
        <dbReference type="RuleBase" id="RU362080"/>
    </source>
</evidence>
<comment type="similarity">
    <text evidence="1 2">Belongs to the phD/YefM antitoxin family.</text>
</comment>
<evidence type="ECO:0000313" key="3">
    <source>
        <dbReference type="EMBL" id="RGU91423.1"/>
    </source>
</evidence>
<dbReference type="EMBL" id="QRYQ01000011">
    <property type="protein sequence ID" value="RGU91423.1"/>
    <property type="molecule type" value="Genomic_DNA"/>
</dbReference>
<dbReference type="Gene3D" id="3.40.1620.10">
    <property type="entry name" value="YefM-like domain"/>
    <property type="match status" value="1"/>
</dbReference>
<protein>
    <recommendedName>
        <fullName evidence="2">Antitoxin</fullName>
    </recommendedName>
</protein>
<dbReference type="Proteomes" id="UP000265489">
    <property type="component" value="Unassembled WGS sequence"/>
</dbReference>
<dbReference type="SUPFAM" id="SSF143120">
    <property type="entry name" value="YefM-like"/>
    <property type="match status" value="1"/>
</dbReference>
<name>A0A395W8Z1_9FIRM</name>
<dbReference type="AlphaFoldDB" id="A0A395W8Z1"/>
<dbReference type="Pfam" id="PF02604">
    <property type="entry name" value="PhdYeFM_antitox"/>
    <property type="match status" value="1"/>
</dbReference>
<organism evidence="3 4">
    <name type="scientific">Holdemanella biformis</name>
    <dbReference type="NCBI Taxonomy" id="1735"/>
    <lineage>
        <taxon>Bacteria</taxon>
        <taxon>Bacillati</taxon>
        <taxon>Bacillota</taxon>
        <taxon>Erysipelotrichia</taxon>
        <taxon>Erysipelotrichales</taxon>
        <taxon>Erysipelotrichaceae</taxon>
        <taxon>Holdemanella</taxon>
    </lineage>
</organism>
<accession>A0A395W8Z1</accession>